<name>A0ACC0K5P0_CHOFU</name>
<proteinExistence type="predicted"/>
<feature type="non-terminal residue" evidence="1">
    <location>
        <position position="284"/>
    </location>
</feature>
<keyword evidence="2" id="KW-1185">Reference proteome</keyword>
<gene>
    <name evidence="1" type="ORF">MSG28_016182</name>
</gene>
<organism evidence="1 2">
    <name type="scientific">Choristoneura fumiferana</name>
    <name type="common">Spruce budworm moth</name>
    <name type="synonym">Archips fumiferana</name>
    <dbReference type="NCBI Taxonomy" id="7141"/>
    <lineage>
        <taxon>Eukaryota</taxon>
        <taxon>Metazoa</taxon>
        <taxon>Ecdysozoa</taxon>
        <taxon>Arthropoda</taxon>
        <taxon>Hexapoda</taxon>
        <taxon>Insecta</taxon>
        <taxon>Pterygota</taxon>
        <taxon>Neoptera</taxon>
        <taxon>Endopterygota</taxon>
        <taxon>Lepidoptera</taxon>
        <taxon>Glossata</taxon>
        <taxon>Ditrysia</taxon>
        <taxon>Tortricoidea</taxon>
        <taxon>Tortricidae</taxon>
        <taxon>Tortricinae</taxon>
        <taxon>Choristoneura</taxon>
    </lineage>
</organism>
<comment type="caution">
    <text evidence="1">The sequence shown here is derived from an EMBL/GenBank/DDBJ whole genome shotgun (WGS) entry which is preliminary data.</text>
</comment>
<evidence type="ECO:0000313" key="1">
    <source>
        <dbReference type="EMBL" id="KAI8431713.1"/>
    </source>
</evidence>
<dbReference type="EMBL" id="CM046130">
    <property type="protein sequence ID" value="KAI8431713.1"/>
    <property type="molecule type" value="Genomic_DNA"/>
</dbReference>
<reference evidence="1 2" key="1">
    <citation type="journal article" date="2022" name="Genome Biol. Evol.">
        <title>The Spruce Budworm Genome: Reconstructing the Evolutionary History of Antifreeze Proteins.</title>
        <authorList>
            <person name="Beliveau C."/>
            <person name="Gagne P."/>
            <person name="Picq S."/>
            <person name="Vernygora O."/>
            <person name="Keeling C.I."/>
            <person name="Pinkney K."/>
            <person name="Doucet D."/>
            <person name="Wen F."/>
            <person name="Johnston J.S."/>
            <person name="Maaroufi H."/>
            <person name="Boyle B."/>
            <person name="Laroche J."/>
            <person name="Dewar K."/>
            <person name="Juretic N."/>
            <person name="Blackburn G."/>
            <person name="Nisole A."/>
            <person name="Brunet B."/>
            <person name="Brandao M."/>
            <person name="Lumley L."/>
            <person name="Duan J."/>
            <person name="Quan G."/>
            <person name="Lucarotti C.J."/>
            <person name="Roe A.D."/>
            <person name="Sperling F.A.H."/>
            <person name="Levesque R.C."/>
            <person name="Cusson M."/>
        </authorList>
    </citation>
    <scope>NUCLEOTIDE SEQUENCE [LARGE SCALE GENOMIC DNA]</scope>
    <source>
        <strain evidence="1">Glfc:IPQL:Cfum</strain>
    </source>
</reference>
<sequence>MAASGGACAYCSPVSLMSVNNFGDVHPLSSGSEDVESPRKRMQIESPVRKSWSLTDRKTDQEHKPNLKRKYDIENVNPNVNSITSPRSKHSPRSPRAKICSPSPGPSKAKSPRSLEKDEETPLGQSVALAPGRGYLPSLLSPGASSYGTGECTPISELTLVGELPGMDSFSVLSDEMMLSVFRIVARLPVIVRLAGSEISSWHPTSPPETSRIQYLDLSMSSIDPQTLDCLLARCGNLRKLSLESLDVSDCSRLGARAVLAAAKLPKLEHLALSRCYLLPPHVL</sequence>
<protein>
    <submittedName>
        <fullName evidence="1">Uncharacterized protein</fullName>
    </submittedName>
</protein>
<accession>A0ACC0K5P0</accession>
<evidence type="ECO:0000313" key="2">
    <source>
        <dbReference type="Proteomes" id="UP001064048"/>
    </source>
</evidence>
<dbReference type="Proteomes" id="UP001064048">
    <property type="component" value="Chromosome 30"/>
</dbReference>